<evidence type="ECO:0000256" key="4">
    <source>
        <dbReference type="PROSITE-ProRule" id="PRU01240"/>
    </source>
</evidence>
<feature type="domain" description="Peptidase S8/S53" evidence="7">
    <location>
        <begin position="258"/>
        <end position="350"/>
    </location>
</feature>
<keyword evidence="9" id="KW-1185">Reference proteome</keyword>
<dbReference type="EMBL" id="JAVHJL010000005">
    <property type="protein sequence ID" value="KAK6503098.1"/>
    <property type="molecule type" value="Genomic_DNA"/>
</dbReference>
<reference evidence="8 9" key="1">
    <citation type="submission" date="2023-08" db="EMBL/GenBank/DDBJ databases">
        <authorList>
            <person name="Palmer J.M."/>
        </authorList>
    </citation>
    <scope>NUCLEOTIDE SEQUENCE [LARGE SCALE GENOMIC DNA]</scope>
    <source>
        <strain evidence="8 9">TWF481</strain>
    </source>
</reference>
<dbReference type="AlphaFoldDB" id="A0AAV9WC02"/>
<sequence>MAPFRFRNETFSFAAILMLILTILPGVFGVDTYHNRLLPSRPKIAITDQATYYYSIIIHPDHRIGSPELKRLLRAMEAIAVPPRKHNVYEVKSKWMGTWMVVVAFPLTQNIPEIIDRLRCKAVLNHAFTPSEDAAGHPELPRWIDPDAIEGKKSPKRPLDQDPDGETQARIIKPTIDLANQTSQSFKPRGRPYERRDTGGSSRTAKKSASGLGDDMEGLDVSRLQGRAALPEFRMISQPPDVNPFSQMTDAYIDREGGKGVLVYVADTGFDWSHREFSVRGEKTVRSWLFTGPMPKDEKGDNIDPSDSDTYSGVQYTPQGTWVASKIVGKRVGVAPRAELVVVRIVSGENAFLVSCQLEYILKIYDHWRETEANDNGIKGAVVVQAFE</sequence>
<keyword evidence="3" id="KW-0378">Hydrolase</keyword>
<dbReference type="GO" id="GO:0006508">
    <property type="term" value="P:proteolysis"/>
    <property type="evidence" value="ECO:0007669"/>
    <property type="project" value="UniProtKB-KW"/>
</dbReference>
<comment type="similarity">
    <text evidence="1 4">Belongs to the peptidase S8 family.</text>
</comment>
<dbReference type="Pfam" id="PF00082">
    <property type="entry name" value="Peptidase_S8"/>
    <property type="match status" value="1"/>
</dbReference>
<dbReference type="InterPro" id="IPR000209">
    <property type="entry name" value="Peptidase_S8/S53_dom"/>
</dbReference>
<evidence type="ECO:0000313" key="8">
    <source>
        <dbReference type="EMBL" id="KAK6503098.1"/>
    </source>
</evidence>
<keyword evidence="6" id="KW-0732">Signal</keyword>
<name>A0AAV9WC02_9PEZI</name>
<evidence type="ECO:0000256" key="1">
    <source>
        <dbReference type="ARBA" id="ARBA00011073"/>
    </source>
</evidence>
<evidence type="ECO:0000313" key="9">
    <source>
        <dbReference type="Proteomes" id="UP001370758"/>
    </source>
</evidence>
<feature type="signal peptide" evidence="6">
    <location>
        <begin position="1"/>
        <end position="29"/>
    </location>
</feature>
<protein>
    <recommendedName>
        <fullName evidence="7">Peptidase S8/S53 domain-containing protein</fullName>
    </recommendedName>
</protein>
<organism evidence="8 9">
    <name type="scientific">Arthrobotrys musiformis</name>
    <dbReference type="NCBI Taxonomy" id="47236"/>
    <lineage>
        <taxon>Eukaryota</taxon>
        <taxon>Fungi</taxon>
        <taxon>Dikarya</taxon>
        <taxon>Ascomycota</taxon>
        <taxon>Pezizomycotina</taxon>
        <taxon>Orbiliomycetes</taxon>
        <taxon>Orbiliales</taxon>
        <taxon>Orbiliaceae</taxon>
        <taxon>Arthrobotrys</taxon>
    </lineage>
</organism>
<dbReference type="PANTHER" id="PTHR43806:SF66">
    <property type="entry name" value="SERIN ENDOPEPTIDASE"/>
    <property type="match status" value="1"/>
</dbReference>
<evidence type="ECO:0000256" key="3">
    <source>
        <dbReference type="ARBA" id="ARBA00022825"/>
    </source>
</evidence>
<keyword evidence="2" id="KW-0645">Protease</keyword>
<evidence type="ECO:0000256" key="2">
    <source>
        <dbReference type="ARBA" id="ARBA00022670"/>
    </source>
</evidence>
<dbReference type="Gene3D" id="3.40.50.200">
    <property type="entry name" value="Peptidase S8/S53 domain"/>
    <property type="match status" value="1"/>
</dbReference>
<dbReference type="InterPro" id="IPR036852">
    <property type="entry name" value="Peptidase_S8/S53_dom_sf"/>
</dbReference>
<evidence type="ECO:0000256" key="6">
    <source>
        <dbReference type="SAM" id="SignalP"/>
    </source>
</evidence>
<feature type="chain" id="PRO_5043709901" description="Peptidase S8/S53 domain-containing protein" evidence="6">
    <location>
        <begin position="30"/>
        <end position="388"/>
    </location>
</feature>
<keyword evidence="3" id="KW-0720">Serine protease</keyword>
<comment type="caution">
    <text evidence="8">The sequence shown here is derived from an EMBL/GenBank/DDBJ whole genome shotgun (WGS) entry which is preliminary data.</text>
</comment>
<dbReference type="SUPFAM" id="SSF52743">
    <property type="entry name" value="Subtilisin-like"/>
    <property type="match status" value="1"/>
</dbReference>
<dbReference type="PROSITE" id="PS51892">
    <property type="entry name" value="SUBTILASE"/>
    <property type="match status" value="1"/>
</dbReference>
<comment type="caution">
    <text evidence="4">Lacks conserved residue(s) required for the propagation of feature annotation.</text>
</comment>
<dbReference type="InterPro" id="IPR050131">
    <property type="entry name" value="Peptidase_S8_subtilisin-like"/>
</dbReference>
<gene>
    <name evidence="8" type="ORF">TWF481_008133</name>
</gene>
<evidence type="ECO:0000259" key="7">
    <source>
        <dbReference type="Pfam" id="PF00082"/>
    </source>
</evidence>
<feature type="region of interest" description="Disordered" evidence="5">
    <location>
        <begin position="134"/>
        <end position="217"/>
    </location>
</feature>
<feature type="compositionally biased region" description="Basic and acidic residues" evidence="5">
    <location>
        <begin position="134"/>
        <end position="160"/>
    </location>
</feature>
<dbReference type="Proteomes" id="UP001370758">
    <property type="component" value="Unassembled WGS sequence"/>
</dbReference>
<dbReference type="GO" id="GO:0004252">
    <property type="term" value="F:serine-type endopeptidase activity"/>
    <property type="evidence" value="ECO:0007669"/>
    <property type="project" value="InterPro"/>
</dbReference>
<accession>A0AAV9WC02</accession>
<dbReference type="PANTHER" id="PTHR43806">
    <property type="entry name" value="PEPTIDASE S8"/>
    <property type="match status" value="1"/>
</dbReference>
<evidence type="ECO:0000256" key="5">
    <source>
        <dbReference type="SAM" id="MobiDB-lite"/>
    </source>
</evidence>
<proteinExistence type="inferred from homology"/>